<dbReference type="Proteomes" id="UP000025227">
    <property type="component" value="Unplaced"/>
</dbReference>
<proteinExistence type="predicted"/>
<dbReference type="AlphaFoldDB" id="A0A7I4Y390"/>
<keyword evidence="2" id="KW-1185">Reference proteome</keyword>
<evidence type="ECO:0000313" key="3">
    <source>
        <dbReference type="WBParaSite" id="HCON_00038985-00001"/>
    </source>
</evidence>
<accession>A0A7I4Y390</accession>
<feature type="chain" id="PRO_5029717075" evidence="1">
    <location>
        <begin position="27"/>
        <end position="91"/>
    </location>
</feature>
<evidence type="ECO:0000313" key="2">
    <source>
        <dbReference type="Proteomes" id="UP000025227"/>
    </source>
</evidence>
<feature type="signal peptide" evidence="1">
    <location>
        <begin position="1"/>
        <end position="26"/>
    </location>
</feature>
<sequence>PATVYVMSEHLVAFCLLVAIISQALSETLLERFDEEHQRPRHRIADFSYGTDAISGPKSALEVGTFRGQPIITRQHVGFVDNQGVPMAVLG</sequence>
<organism evidence="2 3">
    <name type="scientific">Haemonchus contortus</name>
    <name type="common">Barber pole worm</name>
    <dbReference type="NCBI Taxonomy" id="6289"/>
    <lineage>
        <taxon>Eukaryota</taxon>
        <taxon>Metazoa</taxon>
        <taxon>Ecdysozoa</taxon>
        <taxon>Nematoda</taxon>
        <taxon>Chromadorea</taxon>
        <taxon>Rhabditida</taxon>
        <taxon>Rhabditina</taxon>
        <taxon>Rhabditomorpha</taxon>
        <taxon>Strongyloidea</taxon>
        <taxon>Trichostrongylidae</taxon>
        <taxon>Haemonchus</taxon>
    </lineage>
</organism>
<dbReference type="WBParaSite" id="HCON_00038985-00001">
    <property type="protein sequence ID" value="HCON_00038985-00001"/>
    <property type="gene ID" value="HCON_00038985"/>
</dbReference>
<keyword evidence="1" id="KW-0732">Signal</keyword>
<protein>
    <submittedName>
        <fullName evidence="3">Chloride channel protein</fullName>
    </submittedName>
</protein>
<evidence type="ECO:0000256" key="1">
    <source>
        <dbReference type="SAM" id="SignalP"/>
    </source>
</evidence>
<reference evidence="3" key="1">
    <citation type="submission" date="2020-12" db="UniProtKB">
        <authorList>
            <consortium name="WormBaseParasite"/>
        </authorList>
    </citation>
    <scope>IDENTIFICATION</scope>
    <source>
        <strain evidence="3">MHco3</strain>
    </source>
</reference>
<dbReference type="OrthoDB" id="5864371at2759"/>
<name>A0A7I4Y390_HAECO</name>